<dbReference type="Gene3D" id="3.40.50.720">
    <property type="entry name" value="NAD(P)-binding Rossmann-like Domain"/>
    <property type="match status" value="1"/>
</dbReference>
<keyword evidence="1" id="KW-0521">NADP</keyword>
<evidence type="ECO:0000313" key="4">
    <source>
        <dbReference type="EMBL" id="RVW59920.1"/>
    </source>
</evidence>
<comment type="similarity">
    <text evidence="1">Belongs to the fatty acyl-CoA reductase family.</text>
</comment>
<keyword evidence="1" id="KW-0560">Oxidoreductase</keyword>
<feature type="domain" description="Thioester reductase (TE)" evidence="3">
    <location>
        <begin position="3"/>
        <end position="92"/>
    </location>
</feature>
<evidence type="ECO:0000259" key="3">
    <source>
        <dbReference type="Pfam" id="PF07993"/>
    </source>
</evidence>
<accession>A0A438FK79</accession>
<reference evidence="4 5" key="1">
    <citation type="journal article" date="2018" name="PLoS Genet.">
        <title>Population sequencing reveals clonal diversity and ancestral inbreeding in the grapevine cultivar Chardonnay.</title>
        <authorList>
            <person name="Roach M.J."/>
            <person name="Johnson D.L."/>
            <person name="Bohlmann J."/>
            <person name="van Vuuren H.J."/>
            <person name="Jones S.J."/>
            <person name="Pretorius I.S."/>
            <person name="Schmidt S.A."/>
            <person name="Borneman A.R."/>
        </authorList>
    </citation>
    <scope>NUCLEOTIDE SEQUENCE [LARGE SCALE GENOMIC DNA]</scope>
    <source>
        <strain evidence="5">cv. Chardonnay</strain>
        <tissue evidence="4">Leaf</tissue>
    </source>
</reference>
<dbReference type="Pfam" id="PF07993">
    <property type="entry name" value="NAD_binding_4"/>
    <property type="match status" value="1"/>
</dbReference>
<comment type="catalytic activity">
    <reaction evidence="1">
        <text>a long-chain fatty acyl-CoA + 2 NADPH + 2 H(+) = a long-chain primary fatty alcohol + 2 NADP(+) + CoA</text>
        <dbReference type="Rhea" id="RHEA:52716"/>
        <dbReference type="ChEBI" id="CHEBI:15378"/>
        <dbReference type="ChEBI" id="CHEBI:57287"/>
        <dbReference type="ChEBI" id="CHEBI:57783"/>
        <dbReference type="ChEBI" id="CHEBI:58349"/>
        <dbReference type="ChEBI" id="CHEBI:77396"/>
        <dbReference type="ChEBI" id="CHEBI:83139"/>
        <dbReference type="EC" id="1.2.1.84"/>
    </reaction>
</comment>
<dbReference type="Proteomes" id="UP000288805">
    <property type="component" value="Unassembled WGS sequence"/>
</dbReference>
<dbReference type="AlphaFoldDB" id="A0A438FK79"/>
<organism evidence="4 5">
    <name type="scientific">Vitis vinifera</name>
    <name type="common">Grape</name>
    <dbReference type="NCBI Taxonomy" id="29760"/>
    <lineage>
        <taxon>Eukaryota</taxon>
        <taxon>Viridiplantae</taxon>
        <taxon>Streptophyta</taxon>
        <taxon>Embryophyta</taxon>
        <taxon>Tracheophyta</taxon>
        <taxon>Spermatophyta</taxon>
        <taxon>Magnoliopsida</taxon>
        <taxon>eudicotyledons</taxon>
        <taxon>Gunneridae</taxon>
        <taxon>Pentapetalae</taxon>
        <taxon>rosids</taxon>
        <taxon>Vitales</taxon>
        <taxon>Vitaceae</taxon>
        <taxon>Viteae</taxon>
        <taxon>Vitis</taxon>
    </lineage>
</organism>
<dbReference type="GO" id="GO:0080019">
    <property type="term" value="F:alcohol-forming very long-chain fatty acyl-CoA reductase activity"/>
    <property type="evidence" value="ECO:0007669"/>
    <property type="project" value="InterPro"/>
</dbReference>
<keyword evidence="1" id="KW-0443">Lipid metabolism</keyword>
<dbReference type="PANTHER" id="PTHR11011">
    <property type="entry name" value="MALE STERILITY PROTEIN 2-RELATED"/>
    <property type="match status" value="1"/>
</dbReference>
<dbReference type="InterPro" id="IPR013120">
    <property type="entry name" value="FAR_NAD-bd"/>
</dbReference>
<sequence length="237" mass="26060">MQNSISEIAEEVDVIINSAANTNFEERYDVSLSNKCTRTSSTHGLHKQENETHHGGSFVSHAAYVSGEREGMIMEKPFHMGERIAREKAASEFPPLAYPVLDVDGEIEIALDSKVAFEGNLEDEKMKALGLERMADPLILSYGRVNLPSFLVNPEAVIDMIPVVMVVNAIIAAMAKHGIAGKPGIKVYHVGSSAVNPLPLGDLFKHSYEHFICSPINMDTEGKTVDMKEMKIFSPME</sequence>
<dbReference type="GO" id="GO:0006629">
    <property type="term" value="P:lipid metabolic process"/>
    <property type="evidence" value="ECO:0007669"/>
    <property type="project" value="UniProtKB-KW"/>
</dbReference>
<comment type="function">
    <text evidence="1">Catalyzes the reduction of fatty acyl-CoA to fatty alcohols.</text>
</comment>
<evidence type="ECO:0000256" key="1">
    <source>
        <dbReference type="RuleBase" id="RU363097"/>
    </source>
</evidence>
<evidence type="ECO:0000313" key="5">
    <source>
        <dbReference type="Proteomes" id="UP000288805"/>
    </source>
</evidence>
<keyword evidence="1" id="KW-0444">Lipid biosynthesis</keyword>
<comment type="caution">
    <text evidence="4">The sequence shown here is derived from an EMBL/GenBank/DDBJ whole genome shotgun (WGS) entry which is preliminary data.</text>
</comment>
<protein>
    <recommendedName>
        <fullName evidence="1">Fatty acyl-CoA reductase</fullName>
        <ecNumber evidence="1">1.2.1.84</ecNumber>
    </recommendedName>
</protein>
<name>A0A438FK79_VITVI</name>
<dbReference type="PANTHER" id="PTHR11011:SF45">
    <property type="entry name" value="FATTY ACYL-COA REDUCTASE CG8306-RELATED"/>
    <property type="match status" value="1"/>
</dbReference>
<proteinExistence type="inferred from homology"/>
<dbReference type="InterPro" id="IPR026055">
    <property type="entry name" value="FAR"/>
</dbReference>
<gene>
    <name evidence="4" type="primary">FAR2_5</name>
    <name evidence="4" type="ORF">CK203_086955</name>
</gene>
<feature type="region of interest" description="Disordered" evidence="2">
    <location>
        <begin position="37"/>
        <end position="59"/>
    </location>
</feature>
<evidence type="ECO:0000256" key="2">
    <source>
        <dbReference type="SAM" id="MobiDB-lite"/>
    </source>
</evidence>
<dbReference type="EC" id="1.2.1.84" evidence="1"/>
<dbReference type="EMBL" id="QGNW01000873">
    <property type="protein sequence ID" value="RVW59920.1"/>
    <property type="molecule type" value="Genomic_DNA"/>
</dbReference>
<dbReference type="GO" id="GO:0102965">
    <property type="term" value="F:alcohol-forming long-chain fatty acyl-CoA reductase activity"/>
    <property type="evidence" value="ECO:0007669"/>
    <property type="project" value="UniProtKB-EC"/>
</dbReference>